<feature type="chain" id="PRO_5013066032" description="Secreted protein" evidence="1">
    <location>
        <begin position="31"/>
        <end position="112"/>
    </location>
</feature>
<gene>
    <name evidence="2" type="ORF">SAMN05421795_102549</name>
</gene>
<evidence type="ECO:0000313" key="3">
    <source>
        <dbReference type="Proteomes" id="UP000186098"/>
    </source>
</evidence>
<sequence>MRHHPPSHPRSARLTPVLALGLAVAMTALAAPAAQAECYADYKAKEAGSGALKLHYGVARVPDSACSPQAAAAQLGPRLARGGWVLLNVVSVFGPEGLAQRKASAGPYFLRF</sequence>
<evidence type="ECO:0008006" key="4">
    <source>
        <dbReference type="Google" id="ProtNLM"/>
    </source>
</evidence>
<protein>
    <recommendedName>
        <fullName evidence="4">Secreted protein</fullName>
    </recommendedName>
</protein>
<reference evidence="3" key="1">
    <citation type="submission" date="2017-01" db="EMBL/GenBank/DDBJ databases">
        <authorList>
            <person name="Varghese N."/>
            <person name="Submissions S."/>
        </authorList>
    </citation>
    <scope>NUCLEOTIDE SEQUENCE [LARGE SCALE GENOMIC DNA]</scope>
    <source>
        <strain evidence="3">DSM 18714</strain>
    </source>
</reference>
<proteinExistence type="predicted"/>
<evidence type="ECO:0000256" key="1">
    <source>
        <dbReference type="SAM" id="SignalP"/>
    </source>
</evidence>
<name>A0A1N7L4G7_9RHOB</name>
<feature type="signal peptide" evidence="1">
    <location>
        <begin position="1"/>
        <end position="30"/>
    </location>
</feature>
<dbReference type="STRING" id="407234.SAMN05421795_102549"/>
<accession>A0A1N7L4G7</accession>
<dbReference type="AlphaFoldDB" id="A0A1N7L4G7"/>
<dbReference type="EMBL" id="FTOM01000002">
    <property type="protein sequence ID" value="SIS68749.1"/>
    <property type="molecule type" value="Genomic_DNA"/>
</dbReference>
<dbReference type="RefSeq" id="WP_235816226.1">
    <property type="nucleotide sequence ID" value="NZ_FTOM01000002.1"/>
</dbReference>
<keyword evidence="1" id="KW-0732">Signal</keyword>
<evidence type="ECO:0000313" key="2">
    <source>
        <dbReference type="EMBL" id="SIS68749.1"/>
    </source>
</evidence>
<organism evidence="2 3">
    <name type="scientific">Phaeovulum vinaykumarii</name>
    <dbReference type="NCBI Taxonomy" id="407234"/>
    <lineage>
        <taxon>Bacteria</taxon>
        <taxon>Pseudomonadati</taxon>
        <taxon>Pseudomonadota</taxon>
        <taxon>Alphaproteobacteria</taxon>
        <taxon>Rhodobacterales</taxon>
        <taxon>Paracoccaceae</taxon>
        <taxon>Phaeovulum</taxon>
    </lineage>
</organism>
<dbReference type="Proteomes" id="UP000186098">
    <property type="component" value="Unassembled WGS sequence"/>
</dbReference>
<keyword evidence="3" id="KW-1185">Reference proteome</keyword>